<dbReference type="InterPro" id="IPR039361">
    <property type="entry name" value="Cyclin"/>
</dbReference>
<dbReference type="Pfam" id="PF00134">
    <property type="entry name" value="Cyclin_N"/>
    <property type="match status" value="1"/>
</dbReference>
<evidence type="ECO:0000256" key="5">
    <source>
        <dbReference type="SAM" id="MobiDB-lite"/>
    </source>
</evidence>
<comment type="caution">
    <text evidence="8">The sequence shown here is derived from an EMBL/GenBank/DDBJ whole genome shotgun (WGS) entry which is preliminary data.</text>
</comment>
<dbReference type="SUPFAM" id="SSF47954">
    <property type="entry name" value="Cyclin-like"/>
    <property type="match status" value="2"/>
</dbReference>
<dbReference type="EMBL" id="JRES01000175">
    <property type="protein sequence ID" value="KNC33591.1"/>
    <property type="molecule type" value="Genomic_DNA"/>
</dbReference>
<evidence type="ECO:0000256" key="3">
    <source>
        <dbReference type="ARBA" id="ARBA00023306"/>
    </source>
</evidence>
<comment type="similarity">
    <text evidence="4">Belongs to the cyclin family.</text>
</comment>
<keyword evidence="1" id="KW-0132">Cell division</keyword>
<feature type="compositionally biased region" description="Low complexity" evidence="5">
    <location>
        <begin position="562"/>
        <end position="588"/>
    </location>
</feature>
<dbReference type="OMA" id="EWSISPV"/>
<feature type="region of interest" description="Disordered" evidence="5">
    <location>
        <begin position="1"/>
        <end position="20"/>
    </location>
</feature>
<dbReference type="Gene3D" id="1.10.472.10">
    <property type="entry name" value="Cyclin-like"/>
    <property type="match status" value="2"/>
</dbReference>
<protein>
    <submittedName>
        <fullName evidence="8">G1/S-specific cyclin-E</fullName>
    </submittedName>
</protein>
<dbReference type="STRING" id="7375.A0A0L0CMT4"/>
<feature type="domain" description="Cyclin C-terminal" evidence="7">
    <location>
        <begin position="527"/>
        <end position="706"/>
    </location>
</feature>
<evidence type="ECO:0000259" key="6">
    <source>
        <dbReference type="SMART" id="SM00385"/>
    </source>
</evidence>
<feature type="compositionally biased region" description="Polar residues" evidence="5">
    <location>
        <begin position="171"/>
        <end position="180"/>
    </location>
</feature>
<evidence type="ECO:0000256" key="1">
    <source>
        <dbReference type="ARBA" id="ARBA00022618"/>
    </source>
</evidence>
<accession>A0A0L0CMT4</accession>
<proteinExistence type="inferred from homology"/>
<dbReference type="Pfam" id="PF02984">
    <property type="entry name" value="Cyclin_C"/>
    <property type="match status" value="1"/>
</dbReference>
<dbReference type="InterPro" id="IPR036915">
    <property type="entry name" value="Cyclin-like_sf"/>
</dbReference>
<feature type="region of interest" description="Disordered" evidence="5">
    <location>
        <begin position="155"/>
        <end position="180"/>
    </location>
</feature>
<evidence type="ECO:0000256" key="4">
    <source>
        <dbReference type="RuleBase" id="RU000383"/>
    </source>
</evidence>
<dbReference type="FunFam" id="1.10.472.10:FF:000001">
    <property type="entry name" value="G2/mitotic-specific cyclin"/>
    <property type="match status" value="1"/>
</dbReference>
<name>A0A0L0CMT4_LUCCU</name>
<dbReference type="CDD" id="cd20519">
    <property type="entry name" value="CYCLIN_CCNE_rpt1"/>
    <property type="match status" value="1"/>
</dbReference>
<dbReference type="InterPro" id="IPR048258">
    <property type="entry name" value="Cyclins_cyclin-box"/>
</dbReference>
<dbReference type="SMART" id="SM00385">
    <property type="entry name" value="CYCLIN"/>
    <property type="match status" value="1"/>
</dbReference>
<dbReference type="GO" id="GO:0051301">
    <property type="term" value="P:cell division"/>
    <property type="evidence" value="ECO:0007669"/>
    <property type="project" value="UniProtKB-KW"/>
</dbReference>
<sequence>MDFYKSTSSQHSNSNSSFKSHASSSNNGASYNLEYCTSSSSVSPFGTRTNLSSIASCPSSSSAKTIVNVGLEEVILSISNSSSASHISASSSCSSTLTIGKLSKQNMCSSSRNSTTATSAAAAAAAASSSATVAAIVATSAGTKRKRCISTSLDDRDPELGFEPSAKRQQRLPSLYQSDNGSVVSSVYPSPVDEILAQEIDTRSSSECLSTGTDFEVVNDAIPDSPNSLRHEDEYVDHDEVEDNDEDVDDDDELEHEVEEDDDSDHITDDDDVDDIVSASPCSTVSTKISQIYNPAARTQQPATQQQQNTTNVEVDNAAVHHGERTPGQRLSTGKTQNSSKTSASHLSQQQQQQPKVKSFDEYLNSHYDDCMTPAADPEPPRQCPLPALSWANAHDVWQLMCKKDEQASCLRDCNMLDHHPGLQPRMRAILLDWLIEVCEVYKLHRETYYLAVDYLDRYLSAQKNVQKTHLQLIGITCLFVAAKVEEIYPPKIGEFAYVTDGACQESDILQHEILLLQALEWSISPVTPIGWLGVYMQLNVNNRTPASFQTSQKLRNKTKTNKTSASSSLTTQQTNTASSKHQQQQQQPAINSKLQNCEVDDAFIYPQFSGLEFVQTAQLLDLCSLDVGAGNFPYSVVAAAAISHTFNRETALRCSGLDWQTIQPCARWMQPFFEVISEESHNLHLLEQNEQITTKFGLGHICPNIVTDDSHIIQTHTTTMTMFDRACLLQEEILAMATKIKQEASPATGLMCPDGLLTPPASSRKPMGIIDEDDENHQNLKSTN</sequence>
<dbReference type="InterPro" id="IPR004367">
    <property type="entry name" value="Cyclin_C-dom"/>
</dbReference>
<dbReference type="GO" id="GO:0000278">
    <property type="term" value="P:mitotic cell cycle"/>
    <property type="evidence" value="ECO:0007669"/>
    <property type="project" value="UniProtKB-ARBA"/>
</dbReference>
<dbReference type="SMART" id="SM01332">
    <property type="entry name" value="Cyclin_C"/>
    <property type="match status" value="1"/>
</dbReference>
<gene>
    <name evidence="8" type="ORF">FF38_06868</name>
</gene>
<dbReference type="InterPro" id="IPR013763">
    <property type="entry name" value="Cyclin-like_dom"/>
</dbReference>
<feature type="compositionally biased region" description="Acidic residues" evidence="5">
    <location>
        <begin position="234"/>
        <end position="275"/>
    </location>
</feature>
<dbReference type="InterPro" id="IPR006671">
    <property type="entry name" value="Cyclin_N"/>
</dbReference>
<dbReference type="PROSITE" id="PS00292">
    <property type="entry name" value="CYCLINS"/>
    <property type="match status" value="1"/>
</dbReference>
<feature type="region of interest" description="Disordered" evidence="5">
    <location>
        <begin position="752"/>
        <end position="785"/>
    </location>
</feature>
<keyword evidence="2 4" id="KW-0195">Cyclin</keyword>
<feature type="region of interest" description="Disordered" evidence="5">
    <location>
        <begin position="550"/>
        <end position="591"/>
    </location>
</feature>
<dbReference type="CDD" id="cd20520">
    <property type="entry name" value="CYCLIN_CCNE_rpt2"/>
    <property type="match status" value="1"/>
</dbReference>
<organism evidence="8 9">
    <name type="scientific">Lucilia cuprina</name>
    <name type="common">Green bottle fly</name>
    <name type="synonym">Australian sheep blowfly</name>
    <dbReference type="NCBI Taxonomy" id="7375"/>
    <lineage>
        <taxon>Eukaryota</taxon>
        <taxon>Metazoa</taxon>
        <taxon>Ecdysozoa</taxon>
        <taxon>Arthropoda</taxon>
        <taxon>Hexapoda</taxon>
        <taxon>Insecta</taxon>
        <taxon>Pterygota</taxon>
        <taxon>Neoptera</taxon>
        <taxon>Endopterygota</taxon>
        <taxon>Diptera</taxon>
        <taxon>Brachycera</taxon>
        <taxon>Muscomorpha</taxon>
        <taxon>Oestroidea</taxon>
        <taxon>Calliphoridae</taxon>
        <taxon>Luciliinae</taxon>
        <taxon>Lucilia</taxon>
    </lineage>
</organism>
<keyword evidence="3" id="KW-0131">Cell cycle</keyword>
<feature type="region of interest" description="Disordered" evidence="5">
    <location>
        <begin position="321"/>
        <end position="358"/>
    </location>
</feature>
<dbReference type="OrthoDB" id="5590282at2759"/>
<evidence type="ECO:0000256" key="2">
    <source>
        <dbReference type="ARBA" id="ARBA00023127"/>
    </source>
</evidence>
<dbReference type="GO" id="GO:0005634">
    <property type="term" value="C:nucleus"/>
    <property type="evidence" value="ECO:0007669"/>
    <property type="project" value="UniProtKB-ARBA"/>
</dbReference>
<dbReference type="Proteomes" id="UP000037069">
    <property type="component" value="Unassembled WGS sequence"/>
</dbReference>
<feature type="compositionally biased region" description="Polar residues" evidence="5">
    <location>
        <begin position="329"/>
        <end position="348"/>
    </location>
</feature>
<evidence type="ECO:0000313" key="9">
    <source>
        <dbReference type="Proteomes" id="UP000037069"/>
    </source>
</evidence>
<dbReference type="AlphaFoldDB" id="A0A0L0CMT4"/>
<keyword evidence="9" id="KW-1185">Reference proteome</keyword>
<evidence type="ECO:0000313" key="8">
    <source>
        <dbReference type="EMBL" id="KNC33591.1"/>
    </source>
</evidence>
<dbReference type="PANTHER" id="PTHR10177">
    <property type="entry name" value="CYCLINS"/>
    <property type="match status" value="1"/>
</dbReference>
<evidence type="ECO:0000259" key="7">
    <source>
        <dbReference type="SMART" id="SM01332"/>
    </source>
</evidence>
<feature type="domain" description="Cyclin-like" evidence="6">
    <location>
        <begin position="433"/>
        <end position="518"/>
    </location>
</feature>
<reference evidence="8 9" key="1">
    <citation type="journal article" date="2015" name="Nat. Commun.">
        <title>Lucilia cuprina genome unlocks parasitic fly biology to underpin future interventions.</title>
        <authorList>
            <person name="Anstead C.A."/>
            <person name="Korhonen P.K."/>
            <person name="Young N.D."/>
            <person name="Hall R.S."/>
            <person name="Jex A.R."/>
            <person name="Murali S.C."/>
            <person name="Hughes D.S."/>
            <person name="Lee S.F."/>
            <person name="Perry T."/>
            <person name="Stroehlein A.J."/>
            <person name="Ansell B.R."/>
            <person name="Breugelmans B."/>
            <person name="Hofmann A."/>
            <person name="Qu J."/>
            <person name="Dugan S."/>
            <person name="Lee S.L."/>
            <person name="Chao H."/>
            <person name="Dinh H."/>
            <person name="Han Y."/>
            <person name="Doddapaneni H.V."/>
            <person name="Worley K.C."/>
            <person name="Muzny D.M."/>
            <person name="Ioannidis P."/>
            <person name="Waterhouse R.M."/>
            <person name="Zdobnov E.M."/>
            <person name="James P.J."/>
            <person name="Bagnall N.H."/>
            <person name="Kotze A.C."/>
            <person name="Gibbs R.A."/>
            <person name="Richards S."/>
            <person name="Batterham P."/>
            <person name="Gasser R.B."/>
        </authorList>
    </citation>
    <scope>NUCLEOTIDE SEQUENCE [LARGE SCALE GENOMIC DNA]</scope>
    <source>
        <strain evidence="8 9">LS</strain>
        <tissue evidence="8">Full body</tissue>
    </source>
</reference>
<feature type="region of interest" description="Disordered" evidence="5">
    <location>
        <begin position="217"/>
        <end position="285"/>
    </location>
</feature>